<evidence type="ECO:0000313" key="1">
    <source>
        <dbReference type="EMBL" id="JAH11644.1"/>
    </source>
</evidence>
<dbReference type="AlphaFoldDB" id="A0A0E9Q4F9"/>
<reference evidence="1" key="2">
    <citation type="journal article" date="2015" name="Fish Shellfish Immunol.">
        <title>Early steps in the European eel (Anguilla anguilla)-Vibrio vulnificus interaction in the gills: Role of the RtxA13 toxin.</title>
        <authorList>
            <person name="Callol A."/>
            <person name="Pajuelo D."/>
            <person name="Ebbesson L."/>
            <person name="Teles M."/>
            <person name="MacKenzie S."/>
            <person name="Amaro C."/>
        </authorList>
    </citation>
    <scope>NUCLEOTIDE SEQUENCE</scope>
</reference>
<protein>
    <submittedName>
        <fullName evidence="1">Uncharacterized protein</fullName>
    </submittedName>
</protein>
<proteinExistence type="predicted"/>
<name>A0A0E9Q4F9_ANGAN</name>
<accession>A0A0E9Q4F9</accession>
<sequence length="52" mass="6456">MTWHNYPLWSRIWQHLFLKTVMMRTEVLLCLQILMFHFHPLGASKYICLMEF</sequence>
<dbReference type="EMBL" id="GBXM01096933">
    <property type="protein sequence ID" value="JAH11644.1"/>
    <property type="molecule type" value="Transcribed_RNA"/>
</dbReference>
<reference evidence="1" key="1">
    <citation type="submission" date="2014-11" db="EMBL/GenBank/DDBJ databases">
        <authorList>
            <person name="Amaro Gonzalez C."/>
        </authorList>
    </citation>
    <scope>NUCLEOTIDE SEQUENCE</scope>
</reference>
<organism evidence="1">
    <name type="scientific">Anguilla anguilla</name>
    <name type="common">European freshwater eel</name>
    <name type="synonym">Muraena anguilla</name>
    <dbReference type="NCBI Taxonomy" id="7936"/>
    <lineage>
        <taxon>Eukaryota</taxon>
        <taxon>Metazoa</taxon>
        <taxon>Chordata</taxon>
        <taxon>Craniata</taxon>
        <taxon>Vertebrata</taxon>
        <taxon>Euteleostomi</taxon>
        <taxon>Actinopterygii</taxon>
        <taxon>Neopterygii</taxon>
        <taxon>Teleostei</taxon>
        <taxon>Anguilliformes</taxon>
        <taxon>Anguillidae</taxon>
        <taxon>Anguilla</taxon>
    </lineage>
</organism>